<feature type="binding site" evidence="9">
    <location>
        <position position="104"/>
    </location>
    <ligand>
        <name>Mg(2+)</name>
        <dbReference type="ChEBI" id="CHEBI:18420"/>
        <label>2</label>
    </ligand>
</feature>
<evidence type="ECO:0000313" key="12">
    <source>
        <dbReference type="EMBL" id="GGC67077.1"/>
    </source>
</evidence>
<keyword evidence="9" id="KW-0460">Magnesium</keyword>
<keyword evidence="6" id="KW-0378">Hydrolase</keyword>
<evidence type="ECO:0000256" key="5">
    <source>
        <dbReference type="ARBA" id="ARBA00016377"/>
    </source>
</evidence>
<feature type="binding site" evidence="9">
    <location>
        <position position="100"/>
    </location>
    <ligand>
        <name>Mg(2+)</name>
        <dbReference type="ChEBI" id="CHEBI:18420"/>
        <label>2</label>
    </ligand>
</feature>
<dbReference type="GO" id="GO:0005829">
    <property type="term" value="C:cytosol"/>
    <property type="evidence" value="ECO:0007669"/>
    <property type="project" value="TreeGrafter"/>
</dbReference>
<evidence type="ECO:0000313" key="13">
    <source>
        <dbReference type="Proteomes" id="UP000651668"/>
    </source>
</evidence>
<name>A0A916UCC6_9SPHI</name>
<dbReference type="Proteomes" id="UP000651668">
    <property type="component" value="Unassembled WGS sequence"/>
</dbReference>
<accession>A0A916UCC6</accession>
<feature type="binding site" evidence="9">
    <location>
        <position position="153"/>
    </location>
    <ligand>
        <name>Mg(2+)</name>
        <dbReference type="ChEBI" id="CHEBI:18420"/>
        <label>1</label>
    </ligand>
</feature>
<dbReference type="PANTHER" id="PTHR11839">
    <property type="entry name" value="UDP/ADP-SUGAR PYROPHOSPHATASE"/>
    <property type="match status" value="1"/>
</dbReference>
<evidence type="ECO:0000256" key="2">
    <source>
        <dbReference type="ARBA" id="ARBA00001946"/>
    </source>
</evidence>
<dbReference type="InterPro" id="IPR020084">
    <property type="entry name" value="NUDIX_hydrolase_CS"/>
</dbReference>
<proteinExistence type="inferred from homology"/>
<evidence type="ECO:0000256" key="8">
    <source>
        <dbReference type="ARBA" id="ARBA00032272"/>
    </source>
</evidence>
<evidence type="ECO:0000256" key="4">
    <source>
        <dbReference type="ARBA" id="ARBA00011738"/>
    </source>
</evidence>
<evidence type="ECO:0000256" key="9">
    <source>
        <dbReference type="PIRSR" id="PIRSR604385-2"/>
    </source>
</evidence>
<dbReference type="SUPFAM" id="SSF55811">
    <property type="entry name" value="Nudix"/>
    <property type="match status" value="1"/>
</dbReference>
<organism evidence="12 13">
    <name type="scientific">Pedobacter quisquiliarum</name>
    <dbReference type="NCBI Taxonomy" id="1834438"/>
    <lineage>
        <taxon>Bacteria</taxon>
        <taxon>Pseudomonadati</taxon>
        <taxon>Bacteroidota</taxon>
        <taxon>Sphingobacteriia</taxon>
        <taxon>Sphingobacteriales</taxon>
        <taxon>Sphingobacteriaceae</taxon>
        <taxon>Pedobacter</taxon>
    </lineage>
</organism>
<sequence length="192" mass="21467">MSEVKIISTNTLSDKKYPLKEINFQKPGHGGRPVEHLHEIYYRPDAVAVLLVDYEESKLLLTTQFRVASYMNGNPSGDLIEACAGLIDKGETPEEAAKREALEETGFEVHDMKKVGAVYPSAGGVTEYLHLFIGRYDSKGEHAEGGGLESEGEYIELLEMPFEEAREKVLHGGFNDAKTLILLQHFFLQHKD</sequence>
<evidence type="ECO:0000256" key="10">
    <source>
        <dbReference type="PIRSR" id="PIRSR604385-3"/>
    </source>
</evidence>
<dbReference type="AlphaFoldDB" id="A0A916UCC6"/>
<feature type="binding site" evidence="9">
    <location>
        <position position="84"/>
    </location>
    <ligand>
        <name>Mg(2+)</name>
        <dbReference type="ChEBI" id="CHEBI:18420"/>
        <label>1</label>
    </ligand>
</feature>
<protein>
    <recommendedName>
        <fullName evidence="5">GDP-mannose pyrophosphatase</fullName>
    </recommendedName>
    <alternativeName>
        <fullName evidence="7">GDP-mannose hydrolase</fullName>
    </alternativeName>
    <alternativeName>
        <fullName evidence="8">GDPMK</fullName>
    </alternativeName>
</protein>
<evidence type="ECO:0000256" key="7">
    <source>
        <dbReference type="ARBA" id="ARBA00032162"/>
    </source>
</evidence>
<dbReference type="PANTHER" id="PTHR11839:SF18">
    <property type="entry name" value="NUDIX HYDROLASE DOMAIN-CONTAINING PROTEIN"/>
    <property type="match status" value="1"/>
</dbReference>
<dbReference type="InterPro" id="IPR004385">
    <property type="entry name" value="NDP_pyrophosphatase"/>
</dbReference>
<dbReference type="InterPro" id="IPR015797">
    <property type="entry name" value="NUDIX_hydrolase-like_dom_sf"/>
</dbReference>
<gene>
    <name evidence="12" type="ORF">GCM10011387_20610</name>
</gene>
<dbReference type="NCBIfam" id="TIGR00052">
    <property type="entry name" value="nudix-type nucleoside diphosphatase, YffH/AdpP family"/>
    <property type="match status" value="1"/>
</dbReference>
<reference evidence="12" key="2">
    <citation type="submission" date="2020-09" db="EMBL/GenBank/DDBJ databases">
        <authorList>
            <person name="Sun Q."/>
            <person name="Zhou Y."/>
        </authorList>
    </citation>
    <scope>NUCLEOTIDE SEQUENCE</scope>
    <source>
        <strain evidence="12">CGMCC 1.15343</strain>
    </source>
</reference>
<evidence type="ECO:0000256" key="6">
    <source>
        <dbReference type="ARBA" id="ARBA00022801"/>
    </source>
</evidence>
<dbReference type="EMBL" id="BMIL01000006">
    <property type="protein sequence ID" value="GGC67077.1"/>
    <property type="molecule type" value="Genomic_DNA"/>
</dbReference>
<dbReference type="Gene3D" id="3.90.79.10">
    <property type="entry name" value="Nucleoside Triphosphate Pyrophosphohydrolase"/>
    <property type="match status" value="1"/>
</dbReference>
<dbReference type="Pfam" id="PF00293">
    <property type="entry name" value="NUDIX"/>
    <property type="match status" value="1"/>
</dbReference>
<comment type="catalytic activity">
    <reaction evidence="1">
        <text>GDP-alpha-D-mannose + H2O = alpha-D-mannose 1-phosphate + GMP + 2 H(+)</text>
        <dbReference type="Rhea" id="RHEA:27978"/>
        <dbReference type="ChEBI" id="CHEBI:15377"/>
        <dbReference type="ChEBI" id="CHEBI:15378"/>
        <dbReference type="ChEBI" id="CHEBI:57527"/>
        <dbReference type="ChEBI" id="CHEBI:58115"/>
        <dbReference type="ChEBI" id="CHEBI:58409"/>
    </reaction>
</comment>
<reference evidence="12" key="1">
    <citation type="journal article" date="2014" name="Int. J. Syst. Evol. Microbiol.">
        <title>Complete genome sequence of Corynebacterium casei LMG S-19264T (=DSM 44701T), isolated from a smear-ripened cheese.</title>
        <authorList>
            <consortium name="US DOE Joint Genome Institute (JGI-PGF)"/>
            <person name="Walter F."/>
            <person name="Albersmeier A."/>
            <person name="Kalinowski J."/>
            <person name="Ruckert C."/>
        </authorList>
    </citation>
    <scope>NUCLEOTIDE SEQUENCE</scope>
    <source>
        <strain evidence="12">CGMCC 1.15343</strain>
    </source>
</reference>
<comment type="subunit">
    <text evidence="4">Homodimer.</text>
</comment>
<dbReference type="PROSITE" id="PS00893">
    <property type="entry name" value="NUDIX_BOX"/>
    <property type="match status" value="1"/>
</dbReference>
<evidence type="ECO:0000259" key="11">
    <source>
        <dbReference type="PROSITE" id="PS51462"/>
    </source>
</evidence>
<dbReference type="GO" id="GO:0019693">
    <property type="term" value="P:ribose phosphate metabolic process"/>
    <property type="evidence" value="ECO:0007669"/>
    <property type="project" value="TreeGrafter"/>
</dbReference>
<dbReference type="InterPro" id="IPR000086">
    <property type="entry name" value="NUDIX_hydrolase_dom"/>
</dbReference>
<dbReference type="GO" id="GO:0006753">
    <property type="term" value="P:nucleoside phosphate metabolic process"/>
    <property type="evidence" value="ECO:0007669"/>
    <property type="project" value="TreeGrafter"/>
</dbReference>
<keyword evidence="13" id="KW-1185">Reference proteome</keyword>
<dbReference type="RefSeq" id="WP_188626814.1">
    <property type="nucleotide sequence ID" value="NZ_BMIL01000006.1"/>
</dbReference>
<comment type="caution">
    <text evidence="12">The sequence shown here is derived from an EMBL/GenBank/DDBJ whole genome shotgun (WGS) entry which is preliminary data.</text>
</comment>
<dbReference type="GO" id="GO:0046872">
    <property type="term" value="F:metal ion binding"/>
    <property type="evidence" value="ECO:0007669"/>
    <property type="project" value="UniProtKB-KW"/>
</dbReference>
<comment type="cofactor">
    <cofactor evidence="2 9">
        <name>Mg(2+)</name>
        <dbReference type="ChEBI" id="CHEBI:18420"/>
    </cofactor>
</comment>
<feature type="short sequence motif" description="Nudix box" evidence="10">
    <location>
        <begin position="85"/>
        <end position="107"/>
    </location>
</feature>
<dbReference type="GO" id="GO:0019144">
    <property type="term" value="F:ADP-sugar diphosphatase activity"/>
    <property type="evidence" value="ECO:0007669"/>
    <property type="project" value="TreeGrafter"/>
</dbReference>
<dbReference type="PROSITE" id="PS51462">
    <property type="entry name" value="NUDIX"/>
    <property type="match status" value="1"/>
</dbReference>
<evidence type="ECO:0000256" key="1">
    <source>
        <dbReference type="ARBA" id="ARBA00000847"/>
    </source>
</evidence>
<feature type="domain" description="Nudix hydrolase" evidence="11">
    <location>
        <begin position="42"/>
        <end position="182"/>
    </location>
</feature>
<keyword evidence="9" id="KW-0479">Metal-binding</keyword>
<evidence type="ECO:0000256" key="3">
    <source>
        <dbReference type="ARBA" id="ARBA00007275"/>
    </source>
</evidence>
<comment type="similarity">
    <text evidence="3">Belongs to the Nudix hydrolase family. NudK subfamily.</text>
</comment>